<comment type="caution">
    <text evidence="10">The sequence shown here is derived from an EMBL/GenBank/DDBJ whole genome shotgun (WGS) entry which is preliminary data.</text>
</comment>
<name>A0A918XMI0_9GAMM</name>
<evidence type="ECO:0000256" key="1">
    <source>
        <dbReference type="ARBA" id="ARBA00022723"/>
    </source>
</evidence>
<keyword evidence="4 9" id="KW-0862">Zinc</keyword>
<protein>
    <recommendedName>
        <fullName evidence="8">DNA-3-methyladenine glycosylase I</fullName>
        <ecNumber evidence="8">3.2.2.20</ecNumber>
    </recommendedName>
</protein>
<evidence type="ECO:0000256" key="4">
    <source>
        <dbReference type="ARBA" id="ARBA00022833"/>
    </source>
</evidence>
<keyword evidence="2" id="KW-0227">DNA damage</keyword>
<dbReference type="EMBL" id="BMYM01000003">
    <property type="protein sequence ID" value="GHD38063.1"/>
    <property type="molecule type" value="Genomic_DNA"/>
</dbReference>
<keyword evidence="11" id="KW-1185">Reference proteome</keyword>
<evidence type="ECO:0000256" key="9">
    <source>
        <dbReference type="PIRSR" id="PIRSR604597-1"/>
    </source>
</evidence>
<gene>
    <name evidence="10" type="primary">tag</name>
    <name evidence="10" type="ORF">GCM10007053_28060</name>
</gene>
<comment type="function">
    <text evidence="7">Hydrolysis of the deoxyribose N-glycosidic bond to excise 3-methyladenine from the damaged DNA polymer formed by alkylation lesions.</text>
</comment>
<dbReference type="Proteomes" id="UP000644693">
    <property type="component" value="Unassembled WGS sequence"/>
</dbReference>
<dbReference type="InterPro" id="IPR004597">
    <property type="entry name" value="Tag"/>
</dbReference>
<dbReference type="Gene3D" id="1.10.340.30">
    <property type="entry name" value="Hypothetical protein, domain 2"/>
    <property type="match status" value="1"/>
</dbReference>
<evidence type="ECO:0000256" key="5">
    <source>
        <dbReference type="ARBA" id="ARBA00023204"/>
    </source>
</evidence>
<dbReference type="GO" id="GO:0006284">
    <property type="term" value="P:base-excision repair"/>
    <property type="evidence" value="ECO:0007669"/>
    <property type="project" value="InterPro"/>
</dbReference>
<accession>A0A918XMI0</accession>
<dbReference type="NCBIfam" id="TIGR00624">
    <property type="entry name" value="tag"/>
    <property type="match status" value="1"/>
</dbReference>
<feature type="binding site" evidence="9">
    <location>
        <position position="5"/>
    </location>
    <ligand>
        <name>Zn(2+)</name>
        <dbReference type="ChEBI" id="CHEBI:29105"/>
    </ligand>
</feature>
<evidence type="ECO:0000256" key="7">
    <source>
        <dbReference type="ARBA" id="ARBA00057608"/>
    </source>
</evidence>
<dbReference type="PANTHER" id="PTHR30037">
    <property type="entry name" value="DNA-3-METHYLADENINE GLYCOSYLASE 1"/>
    <property type="match status" value="1"/>
</dbReference>
<sequence length="190" mass="21425">MNQRCGWCGTDPLYMDYHDTEWGVPVRDDQTLFEFLLLEGAQAGLAWITVLRKREGYRKAFADFNAKKVAKLSDKALDKLLTNPAIIRNKLKVHGARKNARAFLEVQAEFGSFSDYIWDFVDGRPIQNDFSALDQLPATSPISDALSKDLKRRGFTFVGSTIMYAHMQATGMVNDHLVTCFRHAECAALA</sequence>
<evidence type="ECO:0000256" key="6">
    <source>
        <dbReference type="ARBA" id="ARBA00052558"/>
    </source>
</evidence>
<comment type="catalytic activity">
    <reaction evidence="6">
        <text>Hydrolysis of alkylated DNA, releasing 3-methyladenine.</text>
        <dbReference type="EC" id="3.2.2.20"/>
    </reaction>
</comment>
<keyword evidence="3" id="KW-0378">Hydrolase</keyword>
<dbReference type="GO" id="GO:0046872">
    <property type="term" value="F:metal ion binding"/>
    <property type="evidence" value="ECO:0007669"/>
    <property type="project" value="UniProtKB-KW"/>
</dbReference>
<evidence type="ECO:0000313" key="10">
    <source>
        <dbReference type="EMBL" id="GHD38063.1"/>
    </source>
</evidence>
<dbReference type="SUPFAM" id="SSF48150">
    <property type="entry name" value="DNA-glycosylase"/>
    <property type="match status" value="1"/>
</dbReference>
<feature type="binding site" evidence="9">
    <location>
        <position position="180"/>
    </location>
    <ligand>
        <name>Zn(2+)</name>
        <dbReference type="ChEBI" id="CHEBI:29105"/>
    </ligand>
</feature>
<keyword evidence="5" id="KW-0234">DNA repair</keyword>
<dbReference type="Pfam" id="PF03352">
    <property type="entry name" value="Adenine_glyco"/>
    <property type="match status" value="1"/>
</dbReference>
<feature type="binding site" evidence="9">
    <location>
        <position position="18"/>
    </location>
    <ligand>
        <name>Zn(2+)</name>
        <dbReference type="ChEBI" id="CHEBI:29105"/>
    </ligand>
</feature>
<evidence type="ECO:0000256" key="3">
    <source>
        <dbReference type="ARBA" id="ARBA00022801"/>
    </source>
</evidence>
<evidence type="ECO:0000313" key="11">
    <source>
        <dbReference type="Proteomes" id="UP000644693"/>
    </source>
</evidence>
<organism evidence="10 11">
    <name type="scientific">Parahalioglobus pacificus</name>
    <dbReference type="NCBI Taxonomy" id="930806"/>
    <lineage>
        <taxon>Bacteria</taxon>
        <taxon>Pseudomonadati</taxon>
        <taxon>Pseudomonadota</taxon>
        <taxon>Gammaproteobacteria</taxon>
        <taxon>Cellvibrionales</taxon>
        <taxon>Halieaceae</taxon>
        <taxon>Parahalioglobus</taxon>
    </lineage>
</organism>
<keyword evidence="1 9" id="KW-0479">Metal-binding</keyword>
<dbReference type="AlphaFoldDB" id="A0A918XMI0"/>
<dbReference type="InterPro" id="IPR011257">
    <property type="entry name" value="DNA_glycosylase"/>
</dbReference>
<evidence type="ECO:0000256" key="2">
    <source>
        <dbReference type="ARBA" id="ARBA00022763"/>
    </source>
</evidence>
<dbReference type="FunFam" id="1.10.340.30:FF:000009">
    <property type="entry name" value="DNA-3-methyladenine glycosylase I"/>
    <property type="match status" value="1"/>
</dbReference>
<evidence type="ECO:0000256" key="8">
    <source>
        <dbReference type="ARBA" id="ARBA00066766"/>
    </source>
</evidence>
<dbReference type="EC" id="3.2.2.20" evidence="8"/>
<dbReference type="GO" id="GO:0008725">
    <property type="term" value="F:DNA-3-methyladenine glycosylase activity"/>
    <property type="evidence" value="ECO:0007669"/>
    <property type="project" value="UniProtKB-EC"/>
</dbReference>
<reference evidence="10" key="1">
    <citation type="journal article" date="2014" name="Int. J. Syst. Evol. Microbiol.">
        <title>Complete genome sequence of Corynebacterium casei LMG S-19264T (=DSM 44701T), isolated from a smear-ripened cheese.</title>
        <authorList>
            <consortium name="US DOE Joint Genome Institute (JGI-PGF)"/>
            <person name="Walter F."/>
            <person name="Albersmeier A."/>
            <person name="Kalinowski J."/>
            <person name="Ruckert C."/>
        </authorList>
    </citation>
    <scope>NUCLEOTIDE SEQUENCE</scope>
    <source>
        <strain evidence="10">KCTC 23430</strain>
    </source>
</reference>
<feature type="binding site" evidence="9">
    <location>
        <position position="176"/>
    </location>
    <ligand>
        <name>Zn(2+)</name>
        <dbReference type="ChEBI" id="CHEBI:29105"/>
    </ligand>
</feature>
<dbReference type="InterPro" id="IPR052891">
    <property type="entry name" value="DNA-3mA_glycosylase"/>
</dbReference>
<dbReference type="InterPro" id="IPR005019">
    <property type="entry name" value="Adenine_glyco"/>
</dbReference>
<dbReference type="PANTHER" id="PTHR30037:SF4">
    <property type="entry name" value="DNA-3-METHYLADENINE GLYCOSYLASE I"/>
    <property type="match status" value="1"/>
</dbReference>
<reference evidence="10" key="2">
    <citation type="submission" date="2020-09" db="EMBL/GenBank/DDBJ databases">
        <authorList>
            <person name="Sun Q."/>
            <person name="Kim S."/>
        </authorList>
    </citation>
    <scope>NUCLEOTIDE SEQUENCE</scope>
    <source>
        <strain evidence="10">KCTC 23430</strain>
    </source>
</reference>
<dbReference type="RefSeq" id="WP_189478451.1">
    <property type="nucleotide sequence ID" value="NZ_BMYM01000003.1"/>
</dbReference>
<proteinExistence type="predicted"/>